<comment type="similarity">
    <text evidence="2 10">Belongs to the ketopantoate reductase family.</text>
</comment>
<dbReference type="FunFam" id="1.10.1040.10:FF:000017">
    <property type="entry name" value="2-dehydropantoate 2-reductase"/>
    <property type="match status" value="1"/>
</dbReference>
<dbReference type="RefSeq" id="WP_095351128.1">
    <property type="nucleotide sequence ID" value="NZ_NDFO01000003.1"/>
</dbReference>
<dbReference type="Gene3D" id="3.40.50.720">
    <property type="entry name" value="NAD(P)-binding Rossmann-like Domain"/>
    <property type="match status" value="1"/>
</dbReference>
<evidence type="ECO:0000256" key="10">
    <source>
        <dbReference type="RuleBase" id="RU362068"/>
    </source>
</evidence>
<dbReference type="EC" id="1.1.1.169" evidence="3 10"/>
<sequence length="308" mass="32770">MNVTITPRHLPTKPTVALVGAGAVGLVIVAAFARAGWDVCVCGARAPFEQIAVEEGERTQSYPVRHVRAPAELGACTVAVVAVKAHQTAAVADWLRALNRRDMPVLLAQNGLEHCERLATYAPMAAGMPTVVYFNAARLAPGRSVLRRIGEVDLCLPASTVVHKSVVALQKGGLRVVTAADMTTVVWSKLLTNSAANPLTALSGQPTGVMRAPAMLANARQIMTEVVQVGQAEGAALTERHVEQALAWLQTIPPESMTSMLQDRLAGRTLEYDAITGAIVRAAERHALDVPLNRFMLSLLSAIRSSKP</sequence>
<organism evidence="14 15">
    <name type="scientific">Acetobacter syzygii</name>
    <dbReference type="NCBI Taxonomy" id="146476"/>
    <lineage>
        <taxon>Bacteria</taxon>
        <taxon>Pseudomonadati</taxon>
        <taxon>Pseudomonadota</taxon>
        <taxon>Alphaproteobacteria</taxon>
        <taxon>Acetobacterales</taxon>
        <taxon>Acetobacteraceae</taxon>
        <taxon>Acetobacter</taxon>
    </lineage>
</organism>
<dbReference type="InterPro" id="IPR003710">
    <property type="entry name" value="ApbA"/>
</dbReference>
<dbReference type="SUPFAM" id="SSF48179">
    <property type="entry name" value="6-phosphogluconate dehydrogenase C-terminal domain-like"/>
    <property type="match status" value="1"/>
</dbReference>
<comment type="pathway">
    <text evidence="1 10">Cofactor biosynthesis; (R)-pantothenate biosynthesis; (R)-pantoate from 3-methyl-2-oxobutanoate: step 2/2.</text>
</comment>
<feature type="transmembrane region" description="Helical" evidence="11">
    <location>
        <begin position="16"/>
        <end position="37"/>
    </location>
</feature>
<evidence type="ECO:0000256" key="3">
    <source>
        <dbReference type="ARBA" id="ARBA00013014"/>
    </source>
</evidence>
<keyword evidence="7 10" id="KW-0560">Oxidoreductase</keyword>
<evidence type="ECO:0000313" key="14">
    <source>
        <dbReference type="EMBL" id="PAL29268.1"/>
    </source>
</evidence>
<dbReference type="InterPro" id="IPR013332">
    <property type="entry name" value="KPR_N"/>
</dbReference>
<dbReference type="PANTHER" id="PTHR21708:SF26">
    <property type="entry name" value="2-DEHYDROPANTOATE 2-REDUCTASE"/>
    <property type="match status" value="1"/>
</dbReference>
<dbReference type="GO" id="GO:0005737">
    <property type="term" value="C:cytoplasm"/>
    <property type="evidence" value="ECO:0007669"/>
    <property type="project" value="TreeGrafter"/>
</dbReference>
<gene>
    <name evidence="14" type="ORF">B9K05_01000</name>
</gene>
<dbReference type="GO" id="GO:0008677">
    <property type="term" value="F:2-dehydropantoate 2-reductase activity"/>
    <property type="evidence" value="ECO:0007669"/>
    <property type="project" value="UniProtKB-EC"/>
</dbReference>
<dbReference type="InterPro" id="IPR008927">
    <property type="entry name" value="6-PGluconate_DH-like_C_sf"/>
</dbReference>
<dbReference type="InterPro" id="IPR013752">
    <property type="entry name" value="KPA_reductase"/>
</dbReference>
<evidence type="ECO:0000256" key="8">
    <source>
        <dbReference type="ARBA" id="ARBA00032024"/>
    </source>
</evidence>
<keyword evidence="15" id="KW-1185">Reference proteome</keyword>
<dbReference type="OrthoDB" id="247668at2"/>
<dbReference type="Pfam" id="PF08546">
    <property type="entry name" value="ApbA_C"/>
    <property type="match status" value="1"/>
</dbReference>
<accession>A0A270BWE8</accession>
<evidence type="ECO:0000256" key="11">
    <source>
        <dbReference type="SAM" id="Phobius"/>
    </source>
</evidence>
<evidence type="ECO:0000256" key="2">
    <source>
        <dbReference type="ARBA" id="ARBA00007870"/>
    </source>
</evidence>
<dbReference type="NCBIfam" id="TIGR00745">
    <property type="entry name" value="apbA_panE"/>
    <property type="match status" value="1"/>
</dbReference>
<keyword evidence="11" id="KW-0812">Transmembrane</keyword>
<evidence type="ECO:0000256" key="6">
    <source>
        <dbReference type="ARBA" id="ARBA00022857"/>
    </source>
</evidence>
<reference evidence="14 15" key="1">
    <citation type="submission" date="2017-04" db="EMBL/GenBank/DDBJ databases">
        <title>Kefir bacterial isolates.</title>
        <authorList>
            <person name="Kim Y."/>
            <person name="Blasche S."/>
            <person name="Patil K.R."/>
        </authorList>
    </citation>
    <scope>NUCLEOTIDE SEQUENCE [LARGE SCALE GENOMIC DNA]</scope>
    <source>
        <strain evidence="14 15">KR-2</strain>
    </source>
</reference>
<keyword evidence="6 10" id="KW-0521">NADP</keyword>
<evidence type="ECO:0000256" key="9">
    <source>
        <dbReference type="ARBA" id="ARBA00048793"/>
    </source>
</evidence>
<dbReference type="InterPro" id="IPR051402">
    <property type="entry name" value="KPR-Related"/>
</dbReference>
<feature type="domain" description="Ketopantoate reductase C-terminal" evidence="13">
    <location>
        <begin position="182"/>
        <end position="303"/>
    </location>
</feature>
<comment type="function">
    <text evidence="10">Catalyzes the NADPH-dependent reduction of ketopantoate into pantoic acid.</text>
</comment>
<evidence type="ECO:0000259" key="12">
    <source>
        <dbReference type="Pfam" id="PF02558"/>
    </source>
</evidence>
<dbReference type="AlphaFoldDB" id="A0A270BWE8"/>
<proteinExistence type="inferred from homology"/>
<protein>
    <recommendedName>
        <fullName evidence="4 10">2-dehydropantoate 2-reductase</fullName>
        <ecNumber evidence="3 10">1.1.1.169</ecNumber>
    </recommendedName>
    <alternativeName>
        <fullName evidence="8 10">Ketopantoate reductase</fullName>
    </alternativeName>
</protein>
<evidence type="ECO:0000256" key="1">
    <source>
        <dbReference type="ARBA" id="ARBA00004994"/>
    </source>
</evidence>
<keyword evidence="11" id="KW-0472">Membrane</keyword>
<name>A0A270BWE8_9PROT</name>
<keyword evidence="5 10" id="KW-0566">Pantothenate biosynthesis</keyword>
<dbReference type="GO" id="GO:0015940">
    <property type="term" value="P:pantothenate biosynthetic process"/>
    <property type="evidence" value="ECO:0007669"/>
    <property type="project" value="UniProtKB-UniPathway"/>
</dbReference>
<keyword evidence="11" id="KW-1133">Transmembrane helix</keyword>
<evidence type="ECO:0000259" key="13">
    <source>
        <dbReference type="Pfam" id="PF08546"/>
    </source>
</evidence>
<dbReference type="PANTHER" id="PTHR21708">
    <property type="entry name" value="PROBABLE 2-DEHYDROPANTOATE 2-REDUCTASE"/>
    <property type="match status" value="1"/>
</dbReference>
<dbReference type="Pfam" id="PF02558">
    <property type="entry name" value="ApbA"/>
    <property type="match status" value="1"/>
</dbReference>
<evidence type="ECO:0000256" key="4">
    <source>
        <dbReference type="ARBA" id="ARBA00019465"/>
    </source>
</evidence>
<comment type="caution">
    <text evidence="14">The sequence shown here is derived from an EMBL/GenBank/DDBJ whole genome shotgun (WGS) entry which is preliminary data.</text>
</comment>
<dbReference type="UniPathway" id="UPA00028">
    <property type="reaction ID" value="UER00004"/>
</dbReference>
<dbReference type="Proteomes" id="UP000216033">
    <property type="component" value="Unassembled WGS sequence"/>
</dbReference>
<dbReference type="Gene3D" id="1.10.1040.10">
    <property type="entry name" value="N-(1-d-carboxylethyl)-l-norvaline Dehydrogenase, domain 2"/>
    <property type="match status" value="1"/>
</dbReference>
<dbReference type="InterPro" id="IPR036291">
    <property type="entry name" value="NAD(P)-bd_dom_sf"/>
</dbReference>
<evidence type="ECO:0000313" key="15">
    <source>
        <dbReference type="Proteomes" id="UP000216033"/>
    </source>
</evidence>
<dbReference type="STRING" id="1231343.Absy_019_103"/>
<evidence type="ECO:0000256" key="5">
    <source>
        <dbReference type="ARBA" id="ARBA00022655"/>
    </source>
</evidence>
<evidence type="ECO:0000256" key="7">
    <source>
        <dbReference type="ARBA" id="ARBA00023002"/>
    </source>
</evidence>
<dbReference type="EMBL" id="NDFP01000001">
    <property type="protein sequence ID" value="PAL29268.1"/>
    <property type="molecule type" value="Genomic_DNA"/>
</dbReference>
<comment type="catalytic activity">
    <reaction evidence="9 10">
        <text>(R)-pantoate + NADP(+) = 2-dehydropantoate + NADPH + H(+)</text>
        <dbReference type="Rhea" id="RHEA:16233"/>
        <dbReference type="ChEBI" id="CHEBI:11561"/>
        <dbReference type="ChEBI" id="CHEBI:15378"/>
        <dbReference type="ChEBI" id="CHEBI:15980"/>
        <dbReference type="ChEBI" id="CHEBI:57783"/>
        <dbReference type="ChEBI" id="CHEBI:58349"/>
        <dbReference type="EC" id="1.1.1.169"/>
    </reaction>
</comment>
<dbReference type="InterPro" id="IPR013328">
    <property type="entry name" value="6PGD_dom2"/>
</dbReference>
<dbReference type="SUPFAM" id="SSF51735">
    <property type="entry name" value="NAD(P)-binding Rossmann-fold domains"/>
    <property type="match status" value="1"/>
</dbReference>
<feature type="domain" description="Ketopantoate reductase N-terminal" evidence="12">
    <location>
        <begin position="16"/>
        <end position="153"/>
    </location>
</feature>